<protein>
    <submittedName>
        <fullName evidence="1">Uncharacterized protein</fullName>
    </submittedName>
</protein>
<dbReference type="Proteomes" id="UP000521943">
    <property type="component" value="Unassembled WGS sequence"/>
</dbReference>
<evidence type="ECO:0000313" key="2">
    <source>
        <dbReference type="Proteomes" id="UP000521943"/>
    </source>
</evidence>
<proteinExistence type="predicted"/>
<dbReference type="AlphaFoldDB" id="A0A8H6LWY1"/>
<sequence length="301" mass="34306">MPPYSYSGPEIQERENRVILSHFLRQIESAHVKTPHTHPRPLHYDSKTQLLCSWLWPCNPITEERYPPDELELQRRTHYFLGPSCLCAFLDGTDYTEARIGVVETLTEDPERNKPILNGEYVAVCAERRCGYFLCLERFYPVRSLELQVCKKRWRWPISSHDRCHCSGGNVEVQFLLALEVRNPVAPRLQRVMALKQLTLGVKEEAFWAIFVQCQICKQLLLHGDVITLTKHLVRIVIGGSQRLFLLLPRFSAFIADTPESPPSELPPSDDDVPTSIDFLNALFSVPQGASPAASSSTSTY</sequence>
<reference evidence="1 2" key="1">
    <citation type="submission" date="2020-07" db="EMBL/GenBank/DDBJ databases">
        <title>Comparative genomics of pyrophilous fungi reveals a link between fire events and developmental genes.</title>
        <authorList>
            <consortium name="DOE Joint Genome Institute"/>
            <person name="Steindorff A.S."/>
            <person name="Carver A."/>
            <person name="Calhoun S."/>
            <person name="Stillman K."/>
            <person name="Liu H."/>
            <person name="Lipzen A."/>
            <person name="Pangilinan J."/>
            <person name="Labutti K."/>
            <person name="Bruns T.D."/>
            <person name="Grigoriev I.V."/>
        </authorList>
    </citation>
    <scope>NUCLEOTIDE SEQUENCE [LARGE SCALE GENOMIC DNA]</scope>
    <source>
        <strain evidence="1 2">CBS 144469</strain>
    </source>
</reference>
<accession>A0A8H6LWY1</accession>
<gene>
    <name evidence="1" type="ORF">DFP72DRAFT_857813</name>
</gene>
<dbReference type="EMBL" id="JACGCI010000125">
    <property type="protein sequence ID" value="KAF6744216.1"/>
    <property type="molecule type" value="Genomic_DNA"/>
</dbReference>
<evidence type="ECO:0000313" key="1">
    <source>
        <dbReference type="EMBL" id="KAF6744216.1"/>
    </source>
</evidence>
<name>A0A8H6LWY1_9AGAR</name>
<keyword evidence="2" id="KW-1185">Reference proteome</keyword>
<organism evidence="1 2">
    <name type="scientific">Ephemerocybe angulata</name>
    <dbReference type="NCBI Taxonomy" id="980116"/>
    <lineage>
        <taxon>Eukaryota</taxon>
        <taxon>Fungi</taxon>
        <taxon>Dikarya</taxon>
        <taxon>Basidiomycota</taxon>
        <taxon>Agaricomycotina</taxon>
        <taxon>Agaricomycetes</taxon>
        <taxon>Agaricomycetidae</taxon>
        <taxon>Agaricales</taxon>
        <taxon>Agaricineae</taxon>
        <taxon>Psathyrellaceae</taxon>
        <taxon>Ephemerocybe</taxon>
    </lineage>
</organism>
<comment type="caution">
    <text evidence="1">The sequence shown here is derived from an EMBL/GenBank/DDBJ whole genome shotgun (WGS) entry which is preliminary data.</text>
</comment>
<dbReference type="OrthoDB" id="3048394at2759"/>